<accession>A0A1U7XX11</accession>
<evidence type="ECO:0000313" key="7">
    <source>
        <dbReference type="Proteomes" id="UP000189701"/>
    </source>
</evidence>
<dbReference type="GO" id="GO:0003680">
    <property type="term" value="F:minor groove of adenine-thymine-rich DNA binding"/>
    <property type="evidence" value="ECO:0007669"/>
    <property type="project" value="UniProtKB-UniRule"/>
</dbReference>
<dbReference type="Gene3D" id="3.30.1330.80">
    <property type="entry name" value="Hypothetical protein, similar to alpha- acetolactate decarboxylase, domain 2"/>
    <property type="match status" value="1"/>
</dbReference>
<evidence type="ECO:0000256" key="4">
    <source>
        <dbReference type="RuleBase" id="RU367031"/>
    </source>
</evidence>
<dbReference type="GO" id="GO:0005634">
    <property type="term" value="C:nucleus"/>
    <property type="evidence" value="ECO:0007669"/>
    <property type="project" value="UniProtKB-SubCell"/>
</dbReference>
<dbReference type="STRING" id="4096.A0A1U7XX11"/>
<comment type="function">
    <text evidence="4">Transcription factor that specifically binds AT-rich DNA sequences related to the nuclear matrix attachment regions (MARs).</text>
</comment>
<dbReference type="RefSeq" id="XP_009796532.1">
    <property type="nucleotide sequence ID" value="XM_009798230.1"/>
</dbReference>
<name>A0A1U7XX11_NICSY</name>
<dbReference type="PROSITE" id="PS51742">
    <property type="entry name" value="PPC"/>
    <property type="match status" value="1"/>
</dbReference>
<reference evidence="8" key="2">
    <citation type="submission" date="2025-08" db="UniProtKB">
        <authorList>
            <consortium name="RefSeq"/>
        </authorList>
    </citation>
    <scope>IDENTIFICATION</scope>
    <source>
        <tissue evidence="8">Leaf</tissue>
    </source>
</reference>
<keyword evidence="3 4" id="KW-0804">Transcription</keyword>
<dbReference type="AlphaFoldDB" id="A0A1U7XX11"/>
<organism evidence="7 8">
    <name type="scientific">Nicotiana sylvestris</name>
    <name type="common">Wood tobacco</name>
    <name type="synonym">South American tobacco</name>
    <dbReference type="NCBI Taxonomy" id="4096"/>
    <lineage>
        <taxon>Eukaryota</taxon>
        <taxon>Viridiplantae</taxon>
        <taxon>Streptophyta</taxon>
        <taxon>Embryophyta</taxon>
        <taxon>Tracheophyta</taxon>
        <taxon>Spermatophyta</taxon>
        <taxon>Magnoliopsida</taxon>
        <taxon>eudicotyledons</taxon>
        <taxon>Gunneridae</taxon>
        <taxon>Pentapetalae</taxon>
        <taxon>asterids</taxon>
        <taxon>lamiids</taxon>
        <taxon>Solanales</taxon>
        <taxon>Solanaceae</taxon>
        <taxon>Nicotianoideae</taxon>
        <taxon>Nicotianeae</taxon>
        <taxon>Nicotiana</taxon>
    </lineage>
</organism>
<feature type="region of interest" description="Disordered" evidence="5">
    <location>
        <begin position="213"/>
        <end position="248"/>
    </location>
</feature>
<dbReference type="PANTHER" id="PTHR31500:SF57">
    <property type="entry name" value="AT-HOOK MOTIF NUCLEAR-LOCALIZED PROTEIN 10"/>
    <property type="match status" value="1"/>
</dbReference>
<keyword evidence="2 4" id="KW-0238">DNA-binding</keyword>
<protein>
    <recommendedName>
        <fullName evidence="4">AT-hook motif nuclear-localized protein</fullName>
    </recommendedName>
</protein>
<evidence type="ECO:0000256" key="5">
    <source>
        <dbReference type="SAM" id="MobiDB-lite"/>
    </source>
</evidence>
<keyword evidence="1 4" id="KW-0805">Transcription regulation</keyword>
<dbReference type="InterPro" id="IPR005175">
    <property type="entry name" value="PPC_dom"/>
</dbReference>
<comment type="subcellular location">
    <subcellularLocation>
        <location evidence="4">Nucleus</location>
    </subcellularLocation>
</comment>
<dbReference type="CDD" id="cd11378">
    <property type="entry name" value="DUF296"/>
    <property type="match status" value="1"/>
</dbReference>
<keyword evidence="4" id="KW-0539">Nucleus</keyword>
<evidence type="ECO:0000256" key="3">
    <source>
        <dbReference type="ARBA" id="ARBA00023163"/>
    </source>
</evidence>
<comment type="domain">
    <text evidence="4">The PPC domain mediates interactions between AHL proteins.</text>
</comment>
<feature type="domain" description="PPC" evidence="6">
    <location>
        <begin position="93"/>
        <end position="233"/>
    </location>
</feature>
<keyword evidence="7" id="KW-1185">Reference proteome</keyword>
<dbReference type="Proteomes" id="UP000189701">
    <property type="component" value="Unplaced"/>
</dbReference>
<evidence type="ECO:0000313" key="8">
    <source>
        <dbReference type="RefSeq" id="XP_009796532.1"/>
    </source>
</evidence>
<sequence length="248" mass="26964">MEDMKYNGFSAQPLESNEVKPLTQIPMEESVIEDRLISNEKGKEPEVVNEEENPKLVNAHKKRGRGRSLGSSNKINLLQVLASQGGIAALTMGSEFTPAVVIVEPGEDLVEKVWSLSKINGESVCIFSATGTISKVDLGHSIGGILKCEGFYEILYVKGSHVTVETLGVRREVAQLKMSIANAEGIVYGGLVCGSIIAAGKVQVIAGTFKENTQRKYQEEQSEPQGMSLNHPQEENSEPLPPLKLEKE</sequence>
<evidence type="ECO:0000256" key="2">
    <source>
        <dbReference type="ARBA" id="ARBA00023125"/>
    </source>
</evidence>
<dbReference type="OrthoDB" id="1588495at2759"/>
<reference evidence="7" key="1">
    <citation type="journal article" date="2013" name="Genome Biol.">
        <title>Reference genomes and transcriptomes of Nicotiana sylvestris and Nicotiana tomentosiformis.</title>
        <authorList>
            <person name="Sierro N."/>
            <person name="Battey J.N."/>
            <person name="Ouadi S."/>
            <person name="Bovet L."/>
            <person name="Goepfert S."/>
            <person name="Bakaher N."/>
            <person name="Peitsch M.C."/>
            <person name="Ivanov N.V."/>
        </authorList>
    </citation>
    <scope>NUCLEOTIDE SEQUENCE [LARGE SCALE GENOMIC DNA]</scope>
</reference>
<dbReference type="PANTHER" id="PTHR31500">
    <property type="entry name" value="AT-HOOK MOTIF NUCLEAR-LOCALIZED PROTEIN 9"/>
    <property type="match status" value="1"/>
</dbReference>
<proteinExistence type="predicted"/>
<gene>
    <name evidence="8" type="primary">LOC104243086</name>
</gene>
<dbReference type="SUPFAM" id="SSF117856">
    <property type="entry name" value="AF0104/ALDC/Ptd012-like"/>
    <property type="match status" value="1"/>
</dbReference>
<dbReference type="Pfam" id="PF03479">
    <property type="entry name" value="PCC"/>
    <property type="match status" value="1"/>
</dbReference>
<evidence type="ECO:0000256" key="1">
    <source>
        <dbReference type="ARBA" id="ARBA00023015"/>
    </source>
</evidence>
<evidence type="ECO:0000259" key="6">
    <source>
        <dbReference type="PROSITE" id="PS51742"/>
    </source>
</evidence>
<dbReference type="InterPro" id="IPR039605">
    <property type="entry name" value="AHL"/>
</dbReference>